<feature type="region of interest" description="Disordered" evidence="2">
    <location>
        <begin position="920"/>
        <end position="942"/>
    </location>
</feature>
<dbReference type="VEuPathDB" id="PlasmoDB:PCOAH_00020120"/>
<feature type="region of interest" description="Disordered" evidence="2">
    <location>
        <begin position="1454"/>
        <end position="1503"/>
    </location>
</feature>
<feature type="region of interest" description="Disordered" evidence="2">
    <location>
        <begin position="254"/>
        <end position="297"/>
    </location>
</feature>
<reference evidence="5" key="1">
    <citation type="submission" date="2016-06" db="EMBL/GenBank/DDBJ databases">
        <title>First high quality genome sequence of Plasmodium coatneyi using continuous long reads from single molecule, real-time sequencing.</title>
        <authorList>
            <person name="Chien J.-T."/>
            <person name="Pakala S.B."/>
            <person name="Geraldo J.A."/>
            <person name="Lapp S.A."/>
            <person name="Barnwell J.W."/>
            <person name="Kissinger J.C."/>
            <person name="Galinski M.R."/>
            <person name="Humphrey J.C."/>
        </authorList>
    </citation>
    <scope>NUCLEOTIDE SEQUENCE [LARGE SCALE GENOMIC DNA]</scope>
    <source>
        <strain evidence="5">Hackeri</strain>
    </source>
</reference>
<evidence type="ECO:0000256" key="1">
    <source>
        <dbReference type="PROSITE-ProRule" id="PRU00024"/>
    </source>
</evidence>
<feature type="domain" description="B box-type" evidence="3">
    <location>
        <begin position="137"/>
        <end position="176"/>
    </location>
</feature>
<keyword evidence="5" id="KW-1185">Reference proteome</keyword>
<dbReference type="CDD" id="cd19757">
    <property type="entry name" value="Bbox1"/>
    <property type="match status" value="1"/>
</dbReference>
<feature type="compositionally biased region" description="Basic and acidic residues" evidence="2">
    <location>
        <begin position="1106"/>
        <end position="1124"/>
    </location>
</feature>
<protein>
    <recommendedName>
        <fullName evidence="3">B box-type domain-containing protein</fullName>
    </recommendedName>
</protein>
<dbReference type="CDD" id="cd19756">
    <property type="entry name" value="Bbox2"/>
    <property type="match status" value="1"/>
</dbReference>
<feature type="region of interest" description="Disordered" evidence="2">
    <location>
        <begin position="1176"/>
        <end position="1247"/>
    </location>
</feature>
<sequence length="1520" mass="170676">MNDKIVIREPLFVAPNEQDNFFSRERKEGANLINHISTNGPYKRCERLEQDGGNEQQNDPPQLNEREDMSCFVKYKGDIHNLSHEKNVFNSCRKGEINAKYNIMENIHDVHYTNKSTKNLNDFLKHVKINHTAPCVGEFRTCMNCFVSISTLFCKTCNIFLCAVCSIKLHKNEQDHIINVASSGLFQNDYSYNDVIVKEKDKWLVEMDNNIPVKIREKCSVHTSEYVKYACKTCQYILLCTDCLLNDPVHVQNEADGGRNTTTEKRQDGSNGGDKGEENNDSGNATLPFGVSSLGGKKSEGQMIDMTLRGNSSSGGNAPPIQTIVSIDKKGEATTVTTIDQNDLVHLKPGFKLIRGSHEIYTLVDAKNEIKQELNDKLEVLCKKSLVLKNTIPSLRNIYKYGKITSKNVKRSIRASFTITNTFLEKKKKKLHQELKMVQDRSTQFLAKMDEQRINYHSYLERKKNELQHMVKLSGRNAGLSLDYYVEKLESYKCLFFSKDNLIDIEKKLEIPHSKMKSEHLPSLVETMKVDVLEAKKSVSDSSALIRKEFEKLFNCSSEISVYPAHFKDILQKRIYDRHRVEPVDGEAKRRQRYFHVLPFTDLYMNMEVTYQQQFWRKDSLHQKWEVRTVSLRSIYLCVHTHADEVVKNHVGSNCVGVCTDDSPKSKSGSTQNEHFISKNEINNFSNDIESVVNIANVSIKLFSDPDITNITILEKRNHPYGIEITEYNEKKDLCGYWLLTCKKESDVNTLFNTLVSLKKENKGSTLIPSFHPKINMSNPMFHFHHKNVNSVYKHLAANLVEQPVVLSVGEDPHMGEIEENRLGGKQDSLETVQSGDTANYNYDRFMRDSSLLYYYDGMDDPDYLQNVKKYQIEDLVPGQINLSDSNDQMALAECSQNMCAESSSAESMNPFSLRRSALGESQLGGGQPQTNVPREKVSAQEGVGTARLRPLVGVHPKRKNINPPDVNINTVKPNLVQEEQHFMCLNVGSNFSHGDYTPRMYSQGVQIMKGVNVGIHTGCYSNGDAQGGSFLTGGIPVSGPRDDEGRNVGEQTNEHLVERRNGDHIAHVSDVTREGNYGDKLGLKNGLILSNLHVEEGMDACSGTRKGEPHAEEEPKRGDTKVSDLEETFAKTGELLNNEEVTKFLRRLDWAENMSGGLHEVGPESATRAHSYCKTKRLTDERQSPTIETEANNTPGRLNEQDHRTRNGDSKGEPNGERFSKVYSDGGPSCDGTPMNGTALFPHDSENNTMQVDSRVRRENLVGASPPCGEKEGDALITVEDNSSVRASAEVMNPFRKMNNSEREGFPVGEMNAKVPFKCGSNPNENPQKGRKIDTVLSDQREDLDENEGTTPGGAIISGDGNEKVRPNGVHTDEQIQKGTHSQTRNKNCVMRSPMEDLPREEDNRTEISPTRMDNRAATSNLKAILKPTPLHANGGARIVQGRMRSGVGRFLLQKEESNKIPPPKKKKNKDSAGTSAVSTSKSITRLKTLHDELTPAGDVPESVISRVMSQIGSKRLGS</sequence>
<dbReference type="EMBL" id="CP016246">
    <property type="protein sequence ID" value="ANQ07803.1"/>
    <property type="molecule type" value="Genomic_DNA"/>
</dbReference>
<feature type="compositionally biased region" description="Basic and acidic residues" evidence="2">
    <location>
        <begin position="1395"/>
        <end position="1407"/>
    </location>
</feature>
<keyword evidence="1" id="KW-0862">Zinc</keyword>
<dbReference type="RefSeq" id="XP_019914498.1">
    <property type="nucleotide sequence ID" value="XM_020058821.1"/>
</dbReference>
<proteinExistence type="predicted"/>
<dbReference type="InterPro" id="IPR000315">
    <property type="entry name" value="Znf_B-box"/>
</dbReference>
<feature type="compositionally biased region" description="Polar residues" evidence="2">
    <location>
        <begin position="1378"/>
        <end position="1388"/>
    </location>
</feature>
<keyword evidence="1" id="KW-0863">Zinc-finger</keyword>
<keyword evidence="1" id="KW-0479">Metal-binding</keyword>
<feature type="compositionally biased region" description="Basic and acidic residues" evidence="2">
    <location>
        <begin position="262"/>
        <end position="278"/>
    </location>
</feature>
<feature type="compositionally biased region" description="Polar residues" evidence="2">
    <location>
        <begin position="1473"/>
        <end position="1487"/>
    </location>
</feature>
<dbReference type="GeneID" id="30908738"/>
<feature type="compositionally biased region" description="Basic and acidic residues" evidence="2">
    <location>
        <begin position="1362"/>
        <end position="1377"/>
    </location>
</feature>
<accession>A0A1B1DYE1</accession>
<evidence type="ECO:0000313" key="5">
    <source>
        <dbReference type="Proteomes" id="UP000092716"/>
    </source>
</evidence>
<dbReference type="GO" id="GO:0008270">
    <property type="term" value="F:zinc ion binding"/>
    <property type="evidence" value="ECO:0007669"/>
    <property type="project" value="UniProtKB-KW"/>
</dbReference>
<evidence type="ECO:0000313" key="4">
    <source>
        <dbReference type="EMBL" id="ANQ07803.1"/>
    </source>
</evidence>
<evidence type="ECO:0000259" key="3">
    <source>
        <dbReference type="PROSITE" id="PS50119"/>
    </source>
</evidence>
<name>A0A1B1DYE1_9APIC</name>
<feature type="compositionally biased region" description="Polar residues" evidence="2">
    <location>
        <begin position="1185"/>
        <end position="1197"/>
    </location>
</feature>
<dbReference type="PROSITE" id="PS50119">
    <property type="entry name" value="ZF_BBOX"/>
    <property type="match status" value="1"/>
</dbReference>
<feature type="region of interest" description="Disordered" evidence="2">
    <location>
        <begin position="1101"/>
        <end position="1124"/>
    </location>
</feature>
<evidence type="ECO:0000256" key="2">
    <source>
        <dbReference type="SAM" id="MobiDB-lite"/>
    </source>
</evidence>
<feature type="compositionally biased region" description="Basic and acidic residues" evidence="2">
    <location>
        <begin position="1200"/>
        <end position="1221"/>
    </location>
</feature>
<organism evidence="4 5">
    <name type="scientific">Plasmodium coatneyi</name>
    <dbReference type="NCBI Taxonomy" id="208452"/>
    <lineage>
        <taxon>Eukaryota</taxon>
        <taxon>Sar</taxon>
        <taxon>Alveolata</taxon>
        <taxon>Apicomplexa</taxon>
        <taxon>Aconoidasida</taxon>
        <taxon>Haemosporida</taxon>
        <taxon>Plasmodiidae</taxon>
        <taxon>Plasmodium</taxon>
    </lineage>
</organism>
<dbReference type="KEGG" id="pcot:PCOAH_00020120"/>
<dbReference type="OrthoDB" id="387094at2759"/>
<gene>
    <name evidence="4" type="ORF">PCOAH_00020120</name>
</gene>
<dbReference type="Proteomes" id="UP000092716">
    <property type="component" value="Chromosome 8"/>
</dbReference>
<feature type="region of interest" description="Disordered" evidence="2">
    <location>
        <begin position="1343"/>
        <end position="1411"/>
    </location>
</feature>